<feature type="signal peptide" evidence="1">
    <location>
        <begin position="1"/>
        <end position="19"/>
    </location>
</feature>
<keyword evidence="1" id="KW-0732">Signal</keyword>
<proteinExistence type="predicted"/>
<dbReference type="PATRIC" id="fig|1129374.4.peg.783"/>
<dbReference type="RefSeq" id="WP_008949774.1">
    <property type="nucleotide sequence ID" value="NZ_AHTH01000005.1"/>
</dbReference>
<comment type="caution">
    <text evidence="2">The sequence shown here is derived from an EMBL/GenBank/DDBJ whole genome shotgun (WGS) entry which is preliminary data.</text>
</comment>
<keyword evidence="3" id="KW-1185">Reference proteome</keyword>
<reference evidence="2 3" key="1">
    <citation type="journal article" date="2012" name="J. Bacteriol.">
        <title>Genome Sequence of Extracellular-Protease-Producing Alishewanella jeotgali Isolated from Traditional Korean Fermented Seafood.</title>
        <authorList>
            <person name="Jung J."/>
            <person name="Chun J."/>
            <person name="Park W."/>
        </authorList>
    </citation>
    <scope>NUCLEOTIDE SEQUENCE [LARGE SCALE GENOMIC DNA]</scope>
    <source>
        <strain evidence="2 3">KCTC 22429</strain>
    </source>
</reference>
<dbReference type="eggNOG" id="ENOG5032YXQ">
    <property type="taxonomic scope" value="Bacteria"/>
</dbReference>
<name>H3ZBR9_9ALTE</name>
<evidence type="ECO:0000313" key="2">
    <source>
        <dbReference type="EMBL" id="EHR42383.1"/>
    </source>
</evidence>
<sequence>MKSLLIATLVATLSLTAQASERPAHFKGAEISSAQQALSVLQEQNSKLAALLAGELNPTSMTEIHQLTYTLENALAKLPAASDEIKEVLEEVHQGSETMDYQRVKDNGAYYLQLAKALLK</sequence>
<evidence type="ECO:0000256" key="1">
    <source>
        <dbReference type="SAM" id="SignalP"/>
    </source>
</evidence>
<organism evidence="2 3">
    <name type="scientific">Alishewanella jeotgali KCTC 22429</name>
    <dbReference type="NCBI Taxonomy" id="1129374"/>
    <lineage>
        <taxon>Bacteria</taxon>
        <taxon>Pseudomonadati</taxon>
        <taxon>Pseudomonadota</taxon>
        <taxon>Gammaproteobacteria</taxon>
        <taxon>Alteromonadales</taxon>
        <taxon>Alteromonadaceae</taxon>
        <taxon>Alishewanella</taxon>
    </lineage>
</organism>
<dbReference type="InterPro" id="IPR046634">
    <property type="entry name" value="DUF6746"/>
</dbReference>
<gene>
    <name evidence="2" type="ORF">AJE_03871</name>
</gene>
<dbReference type="Pfam" id="PF20531">
    <property type="entry name" value="DUF6746"/>
    <property type="match status" value="1"/>
</dbReference>
<dbReference type="EMBL" id="AHTH01000005">
    <property type="protein sequence ID" value="EHR42383.1"/>
    <property type="molecule type" value="Genomic_DNA"/>
</dbReference>
<accession>H3ZBR9</accession>
<dbReference type="AlphaFoldDB" id="H3ZBR9"/>
<dbReference type="STRING" id="1129374.AJE_03871"/>
<feature type="chain" id="PRO_5003591241" description="Soluble cytochrome b562" evidence="1">
    <location>
        <begin position="20"/>
        <end position="120"/>
    </location>
</feature>
<evidence type="ECO:0008006" key="4">
    <source>
        <dbReference type="Google" id="ProtNLM"/>
    </source>
</evidence>
<protein>
    <recommendedName>
        <fullName evidence="4">Soluble cytochrome b562</fullName>
    </recommendedName>
</protein>
<dbReference type="Proteomes" id="UP000012046">
    <property type="component" value="Unassembled WGS sequence"/>
</dbReference>
<evidence type="ECO:0000313" key="3">
    <source>
        <dbReference type="Proteomes" id="UP000012046"/>
    </source>
</evidence>